<sequence>MYGDCQVMSSNMGGNMVSSESIFSSPIQNPNFNFMSNFQHFPSIVPKEENGLMMRSGKDDMESGSGSEQIVEENVAGIEMESNDHNIILQQNQKKKRYHRHTARQIQEMETLFKECPHPDDKQRLKLSQELGLKPRQVKFWFQNRRTQMKAQQDRADNVILRAENETLKNENYRLQSALRNIICPSCGGQSILGEPSLDEQQLRLENARLREQLEQVCSLTSRYTGRPIQGMPSTAPLMAPSLDLDMNIYSRQYTEAMVSSGDMIMPLPSMLPPEAAHFPEGGLLIEEEKTLAMDLAVSSMAELVKMCRSTEPLWLRDTESGKEVLNVEEHARMFPWPLNLKQHLTDEFTTEATRHSAVVIMNSITLVDAFLDANKWMELFPSIVARAKTVQVISSSVSGHASGSLQLMYAELQSLSPLIPTREAHFLRCCQQNAEEGSWAVVDFPIDSFHDGLQHSFPRYRRRPSGCIIQDMPNGYSRVTWVEHAEIEEKPIHQIFNNLVQSGMAFGANRWLAILQRQCERIASLMARNISDLGVIPSPEARQNLMKLAQRMIRTFSLNISTSGGQSWTALSDSPDDTVRITTRKIVEPGQPNGVILSAVSTTWLPYPPYRVFDLLRDERRRSQLEVLSNGNSLHEVAHIANGSHPGNCISLLRINVASNSSQHVELMLQESCTDQSGSLVVYSTIDVDSIQLAMSGEDPSCIPLLPIGFSIIPVVGLTADGHPLPPPDVDGSTAAVVNSGCLLTVGLQVLASTIPSAKLNLSSVTAINNHLCNTVHQINAALDSSTRLDNSNTIVEVKNVPPLSPPPPPPPKQ</sequence>
<dbReference type="InterPro" id="IPR023393">
    <property type="entry name" value="START-like_dom_sf"/>
</dbReference>
<evidence type="ECO:0000256" key="3">
    <source>
        <dbReference type="ARBA" id="ARBA00023015"/>
    </source>
</evidence>
<feature type="domain" description="Homeobox" evidence="11">
    <location>
        <begin position="92"/>
        <end position="152"/>
    </location>
</feature>
<dbReference type="RefSeq" id="XP_022159691.1">
    <property type="nucleotide sequence ID" value="XM_022303999.1"/>
</dbReference>
<keyword evidence="4" id="KW-0175">Coiled coil</keyword>
<keyword evidence="6 9" id="KW-0371">Homeobox</keyword>
<dbReference type="GeneID" id="111026034"/>
<proteinExistence type="inferred from homology"/>
<dbReference type="InterPro" id="IPR057993">
    <property type="entry name" value="HD-Zip_IV_C"/>
</dbReference>
<dbReference type="Pfam" id="PF25797">
    <property type="entry name" value="PDF2_C"/>
    <property type="match status" value="1"/>
</dbReference>
<dbReference type="Gene3D" id="1.10.10.60">
    <property type="entry name" value="Homeodomain-like"/>
    <property type="match status" value="1"/>
</dbReference>
<dbReference type="InterPro" id="IPR017970">
    <property type="entry name" value="Homeobox_CS"/>
</dbReference>
<comment type="subcellular location">
    <subcellularLocation>
        <location evidence="1 9 10">Nucleus</location>
    </subcellularLocation>
</comment>
<protein>
    <submittedName>
        <fullName evidence="14 15">Homeobox-leucine zipper protein HDG5</fullName>
    </submittedName>
</protein>
<dbReference type="Proteomes" id="UP000504603">
    <property type="component" value="Unplaced"/>
</dbReference>
<dbReference type="PANTHER" id="PTHR45654">
    <property type="entry name" value="HOMEOBOX-LEUCINE ZIPPER PROTEIN MERISTEM L1"/>
    <property type="match status" value="1"/>
</dbReference>
<evidence type="ECO:0000313" key="13">
    <source>
        <dbReference type="Proteomes" id="UP000504603"/>
    </source>
</evidence>
<evidence type="ECO:0000256" key="9">
    <source>
        <dbReference type="PROSITE-ProRule" id="PRU00108"/>
    </source>
</evidence>
<dbReference type="GO" id="GO:0000981">
    <property type="term" value="F:DNA-binding transcription factor activity, RNA polymerase II-specific"/>
    <property type="evidence" value="ECO:0007669"/>
    <property type="project" value="InterPro"/>
</dbReference>
<dbReference type="GO" id="GO:0005634">
    <property type="term" value="C:nucleus"/>
    <property type="evidence" value="ECO:0007669"/>
    <property type="project" value="UniProtKB-SubCell"/>
</dbReference>
<dbReference type="SMART" id="SM00389">
    <property type="entry name" value="HOX"/>
    <property type="match status" value="1"/>
</dbReference>
<evidence type="ECO:0000256" key="10">
    <source>
        <dbReference type="RuleBase" id="RU000682"/>
    </source>
</evidence>
<reference evidence="14 15" key="1">
    <citation type="submission" date="2025-04" db="UniProtKB">
        <authorList>
            <consortium name="RefSeq"/>
        </authorList>
    </citation>
    <scope>IDENTIFICATION</scope>
    <source>
        <strain evidence="14 15">OHB3-1</strain>
    </source>
</reference>
<evidence type="ECO:0000256" key="2">
    <source>
        <dbReference type="ARBA" id="ARBA00006789"/>
    </source>
</evidence>
<dbReference type="Gene3D" id="3.30.530.20">
    <property type="match status" value="1"/>
</dbReference>
<dbReference type="GO" id="GO:0008289">
    <property type="term" value="F:lipid binding"/>
    <property type="evidence" value="ECO:0007669"/>
    <property type="project" value="InterPro"/>
</dbReference>
<organism evidence="13 15">
    <name type="scientific">Momordica charantia</name>
    <name type="common">Bitter gourd</name>
    <name type="synonym">Balsam pear</name>
    <dbReference type="NCBI Taxonomy" id="3673"/>
    <lineage>
        <taxon>Eukaryota</taxon>
        <taxon>Viridiplantae</taxon>
        <taxon>Streptophyta</taxon>
        <taxon>Embryophyta</taxon>
        <taxon>Tracheophyta</taxon>
        <taxon>Spermatophyta</taxon>
        <taxon>Magnoliopsida</taxon>
        <taxon>eudicotyledons</taxon>
        <taxon>Gunneridae</taxon>
        <taxon>Pentapetalae</taxon>
        <taxon>rosids</taxon>
        <taxon>fabids</taxon>
        <taxon>Cucurbitales</taxon>
        <taxon>Cucurbitaceae</taxon>
        <taxon>Momordiceae</taxon>
        <taxon>Momordica</taxon>
    </lineage>
</organism>
<dbReference type="CDD" id="cd08875">
    <property type="entry name" value="START_ArGLABRA2_like"/>
    <property type="match status" value="1"/>
</dbReference>
<dbReference type="SMART" id="SM00234">
    <property type="entry name" value="START"/>
    <property type="match status" value="1"/>
</dbReference>
<evidence type="ECO:0000256" key="7">
    <source>
        <dbReference type="ARBA" id="ARBA00023163"/>
    </source>
</evidence>
<dbReference type="SUPFAM" id="SSF46689">
    <property type="entry name" value="Homeodomain-like"/>
    <property type="match status" value="1"/>
</dbReference>
<evidence type="ECO:0000259" key="11">
    <source>
        <dbReference type="PROSITE" id="PS50071"/>
    </source>
</evidence>
<evidence type="ECO:0000259" key="12">
    <source>
        <dbReference type="PROSITE" id="PS50848"/>
    </source>
</evidence>
<dbReference type="Pfam" id="PF01852">
    <property type="entry name" value="START"/>
    <property type="match status" value="1"/>
</dbReference>
<evidence type="ECO:0000256" key="1">
    <source>
        <dbReference type="ARBA" id="ARBA00004123"/>
    </source>
</evidence>
<feature type="DNA-binding region" description="Homeobox" evidence="9">
    <location>
        <begin position="94"/>
        <end position="153"/>
    </location>
</feature>
<dbReference type="InterPro" id="IPR009057">
    <property type="entry name" value="Homeodomain-like_sf"/>
</dbReference>
<dbReference type="PROSITE" id="PS00027">
    <property type="entry name" value="HOMEOBOX_1"/>
    <property type="match status" value="1"/>
</dbReference>
<dbReference type="InterPro" id="IPR042160">
    <property type="entry name" value="HD-Zip_IV"/>
</dbReference>
<feature type="domain" description="START" evidence="12">
    <location>
        <begin position="286"/>
        <end position="525"/>
    </location>
</feature>
<evidence type="ECO:0000256" key="8">
    <source>
        <dbReference type="ARBA" id="ARBA00023242"/>
    </source>
</evidence>
<keyword evidence="3" id="KW-0805">Transcription regulation</keyword>
<evidence type="ECO:0000256" key="6">
    <source>
        <dbReference type="ARBA" id="ARBA00023155"/>
    </source>
</evidence>
<dbReference type="InterPro" id="IPR001356">
    <property type="entry name" value="HD"/>
</dbReference>
<dbReference type="FunFam" id="1.10.10.60:FF:000229">
    <property type="entry name" value="Homeobox-leucine zipper protein HDG1"/>
    <property type="match status" value="1"/>
</dbReference>
<keyword evidence="8 9" id="KW-0539">Nucleus</keyword>
<dbReference type="OrthoDB" id="6159439at2759"/>
<dbReference type="InterPro" id="IPR002913">
    <property type="entry name" value="START_lipid-bd_dom"/>
</dbReference>
<keyword evidence="5 9" id="KW-0238">DNA-binding</keyword>
<dbReference type="PANTHER" id="PTHR45654:SF11">
    <property type="entry name" value="HOMEOBOX-LEUCINE ZIPPER PROTEIN HDG5"/>
    <property type="match status" value="1"/>
</dbReference>
<evidence type="ECO:0000256" key="5">
    <source>
        <dbReference type="ARBA" id="ARBA00023125"/>
    </source>
</evidence>
<dbReference type="AlphaFoldDB" id="A0A6J1E0I2"/>
<dbReference type="Pfam" id="PF00046">
    <property type="entry name" value="Homeodomain"/>
    <property type="match status" value="1"/>
</dbReference>
<evidence type="ECO:0000256" key="4">
    <source>
        <dbReference type="ARBA" id="ARBA00023054"/>
    </source>
</evidence>
<keyword evidence="7" id="KW-0804">Transcription</keyword>
<dbReference type="SUPFAM" id="SSF55961">
    <property type="entry name" value="Bet v1-like"/>
    <property type="match status" value="2"/>
</dbReference>
<dbReference type="GO" id="GO:0003677">
    <property type="term" value="F:DNA binding"/>
    <property type="evidence" value="ECO:0007669"/>
    <property type="project" value="UniProtKB-UniRule"/>
</dbReference>
<accession>A0A6J1E0I2</accession>
<name>A0A6J1E0I2_MOMCH</name>
<dbReference type="CDD" id="cd00086">
    <property type="entry name" value="homeodomain"/>
    <property type="match status" value="1"/>
</dbReference>
<evidence type="ECO:0000313" key="15">
    <source>
        <dbReference type="RefSeq" id="XP_022159692.1"/>
    </source>
</evidence>
<gene>
    <name evidence="14 15" type="primary">LOC111026034</name>
</gene>
<comment type="similarity">
    <text evidence="2">Belongs to the HD-ZIP homeobox family. Class IV subfamily.</text>
</comment>
<evidence type="ECO:0000313" key="14">
    <source>
        <dbReference type="RefSeq" id="XP_022159691.1"/>
    </source>
</evidence>
<dbReference type="PROSITE" id="PS50848">
    <property type="entry name" value="START"/>
    <property type="match status" value="1"/>
</dbReference>
<dbReference type="KEGG" id="mcha:111026034"/>
<dbReference type="RefSeq" id="XP_022159692.1">
    <property type="nucleotide sequence ID" value="XM_022304000.1"/>
</dbReference>
<dbReference type="PROSITE" id="PS50071">
    <property type="entry name" value="HOMEOBOX_2"/>
    <property type="match status" value="1"/>
</dbReference>
<keyword evidence="13" id="KW-1185">Reference proteome</keyword>